<dbReference type="EMBL" id="JANBQB010000156">
    <property type="protein sequence ID" value="KAJ1980712.1"/>
    <property type="molecule type" value="Genomic_DNA"/>
</dbReference>
<dbReference type="PANTHER" id="PTHR10828">
    <property type="entry name" value="M-PHASE INDUCER PHOSPHATASE DUAL SPECIFICITY PHOSPHATASE CDC25"/>
    <property type="match status" value="1"/>
</dbReference>
<evidence type="ECO:0000313" key="3">
    <source>
        <dbReference type="Proteomes" id="UP001151582"/>
    </source>
</evidence>
<dbReference type="InterPro" id="IPR036873">
    <property type="entry name" value="Rhodanese-like_dom_sf"/>
</dbReference>
<dbReference type="PANTHER" id="PTHR10828:SF38">
    <property type="entry name" value="ARSENICAL-RESISTANCE PROTEIN 2-RELATED"/>
    <property type="match status" value="1"/>
</dbReference>
<dbReference type="Pfam" id="PF00581">
    <property type="entry name" value="Rhodanese"/>
    <property type="match status" value="1"/>
</dbReference>
<dbReference type="AlphaFoldDB" id="A0A9W8B9M2"/>
<keyword evidence="2" id="KW-0378">Hydrolase</keyword>
<dbReference type="GO" id="GO:0004725">
    <property type="term" value="F:protein tyrosine phosphatase activity"/>
    <property type="evidence" value="ECO:0007669"/>
    <property type="project" value="UniProtKB-EC"/>
</dbReference>
<dbReference type="Gene3D" id="3.40.250.10">
    <property type="entry name" value="Rhodanese-like domain"/>
    <property type="match status" value="1"/>
</dbReference>
<protein>
    <submittedName>
        <fullName evidence="2">Cdc25 phosphatase Ibp1</fullName>
        <ecNumber evidence="2">3.1.3.48</ecNumber>
    </submittedName>
</protein>
<dbReference type="SUPFAM" id="SSF52821">
    <property type="entry name" value="Rhodanese/Cell cycle control phosphatase"/>
    <property type="match status" value="1"/>
</dbReference>
<gene>
    <name evidence="2" type="primary">ibp1</name>
    <name evidence="2" type="ORF">H4R34_002352</name>
</gene>
<evidence type="ECO:0000313" key="2">
    <source>
        <dbReference type="EMBL" id="KAJ1980712.1"/>
    </source>
</evidence>
<dbReference type="EC" id="3.1.3.48" evidence="2"/>
<accession>A0A9W8B9M2</accession>
<dbReference type="PROSITE" id="PS50206">
    <property type="entry name" value="RHODANESE_3"/>
    <property type="match status" value="1"/>
</dbReference>
<comment type="caution">
    <text evidence="2">The sequence shown here is derived from an EMBL/GenBank/DDBJ whole genome shotgun (WGS) entry which is preliminary data.</text>
</comment>
<reference evidence="2" key="1">
    <citation type="submission" date="2022-07" db="EMBL/GenBank/DDBJ databases">
        <title>Phylogenomic reconstructions and comparative analyses of Kickxellomycotina fungi.</title>
        <authorList>
            <person name="Reynolds N.K."/>
            <person name="Stajich J.E."/>
            <person name="Barry K."/>
            <person name="Grigoriev I.V."/>
            <person name="Crous P."/>
            <person name="Smith M.E."/>
        </authorList>
    </citation>
    <scope>NUCLEOTIDE SEQUENCE</scope>
    <source>
        <strain evidence="2">RSA 567</strain>
    </source>
</reference>
<dbReference type="Proteomes" id="UP001151582">
    <property type="component" value="Unassembled WGS sequence"/>
</dbReference>
<organism evidence="2 3">
    <name type="scientific">Dimargaris verticillata</name>
    <dbReference type="NCBI Taxonomy" id="2761393"/>
    <lineage>
        <taxon>Eukaryota</taxon>
        <taxon>Fungi</taxon>
        <taxon>Fungi incertae sedis</taxon>
        <taxon>Zoopagomycota</taxon>
        <taxon>Kickxellomycotina</taxon>
        <taxon>Dimargaritomycetes</taxon>
        <taxon>Dimargaritales</taxon>
        <taxon>Dimargaritaceae</taxon>
        <taxon>Dimargaris</taxon>
    </lineage>
</organism>
<dbReference type="GO" id="GO:0005737">
    <property type="term" value="C:cytoplasm"/>
    <property type="evidence" value="ECO:0007669"/>
    <property type="project" value="TreeGrafter"/>
</dbReference>
<dbReference type="GO" id="GO:0005634">
    <property type="term" value="C:nucleus"/>
    <property type="evidence" value="ECO:0007669"/>
    <property type="project" value="TreeGrafter"/>
</dbReference>
<sequence length="137" mass="15721">MAEYIDGSELVALIRDENKTPKKDYLVIDVRTSDHGGGHIPNGIHVPATEFHGFLPYLVTNYGRVPLIVVHCSYSQVRGPKSARMLKEALEESAVPAEQRARVVILRGGFFTWVHQYKEDRMLVQDYDHEYWETFSD</sequence>
<dbReference type="SMART" id="SM00450">
    <property type="entry name" value="RHOD"/>
    <property type="match status" value="1"/>
</dbReference>
<keyword evidence="3" id="KW-1185">Reference proteome</keyword>
<feature type="domain" description="Rhodanese" evidence="1">
    <location>
        <begin position="21"/>
        <end position="122"/>
    </location>
</feature>
<dbReference type="OrthoDB" id="102559at2759"/>
<dbReference type="InterPro" id="IPR001763">
    <property type="entry name" value="Rhodanese-like_dom"/>
</dbReference>
<evidence type="ECO:0000259" key="1">
    <source>
        <dbReference type="PROSITE" id="PS50206"/>
    </source>
</evidence>
<name>A0A9W8B9M2_9FUNG</name>
<proteinExistence type="predicted"/>